<keyword evidence="3" id="KW-1133">Transmembrane helix</keyword>
<keyword evidence="3" id="KW-0812">Transmembrane</keyword>
<feature type="compositionally biased region" description="Low complexity" evidence="2">
    <location>
        <begin position="12"/>
        <end position="24"/>
    </location>
</feature>
<feature type="region of interest" description="Disordered" evidence="2">
    <location>
        <begin position="1"/>
        <end position="50"/>
    </location>
</feature>
<evidence type="ECO:0000256" key="1">
    <source>
        <dbReference type="ARBA" id="ARBA00022729"/>
    </source>
</evidence>
<dbReference type="Gene3D" id="2.60.40.1240">
    <property type="match status" value="1"/>
</dbReference>
<dbReference type="InterPro" id="IPR029050">
    <property type="entry name" value="Immunoprotect_excell_Ig-like"/>
</dbReference>
<organism evidence="5 6">
    <name type="scientific">Streptomyces filipinensis</name>
    <dbReference type="NCBI Taxonomy" id="66887"/>
    <lineage>
        <taxon>Bacteria</taxon>
        <taxon>Bacillati</taxon>
        <taxon>Actinomycetota</taxon>
        <taxon>Actinomycetes</taxon>
        <taxon>Kitasatosporales</taxon>
        <taxon>Streptomycetaceae</taxon>
        <taxon>Streptomyces</taxon>
    </lineage>
</organism>
<keyword evidence="3" id="KW-0472">Membrane</keyword>
<keyword evidence="1" id="KW-0732">Signal</keyword>
<dbReference type="AlphaFoldDB" id="A0A918IBU9"/>
<feature type="compositionally biased region" description="Low complexity" evidence="2">
    <location>
        <begin position="86"/>
        <end position="98"/>
    </location>
</feature>
<evidence type="ECO:0000313" key="5">
    <source>
        <dbReference type="EMBL" id="GGU99822.1"/>
    </source>
</evidence>
<evidence type="ECO:0000313" key="6">
    <source>
        <dbReference type="Proteomes" id="UP000618795"/>
    </source>
</evidence>
<feature type="domain" description="DUF4352" evidence="4">
    <location>
        <begin position="130"/>
        <end position="193"/>
    </location>
</feature>
<sequence length="220" mass="22478">MSQQYPQPQSDGGAPQQPGWAGIQQPGGGAPQQPWPPQQPWGAPQPPKRRSTGKIVGFGCLGVVAFVVVLGVIGAAVGGGGKSEGKAAGNGAPAAAASTKHHAPADPKPAGEAPVQITAKKTAFSKSILADGGDYTSVVVTIRDNGAKKVSVNPLYFTVTDTDGTKHTSELGVDDKQLDTVDLAPGENISGTVTGKGTFTPRYVTFTEDLFGDPVRADVH</sequence>
<comment type="caution">
    <text evidence="5">The sequence shown here is derived from an EMBL/GenBank/DDBJ whole genome shotgun (WGS) entry which is preliminary data.</text>
</comment>
<evidence type="ECO:0000259" key="4">
    <source>
        <dbReference type="Pfam" id="PF11611"/>
    </source>
</evidence>
<gene>
    <name evidence="5" type="ORF">GCM10010260_40220</name>
</gene>
<feature type="region of interest" description="Disordered" evidence="2">
    <location>
        <begin position="80"/>
        <end position="114"/>
    </location>
</feature>
<name>A0A918IBU9_9ACTN</name>
<dbReference type="Proteomes" id="UP000618795">
    <property type="component" value="Unassembled WGS sequence"/>
</dbReference>
<evidence type="ECO:0000256" key="2">
    <source>
        <dbReference type="SAM" id="MobiDB-lite"/>
    </source>
</evidence>
<dbReference type="Pfam" id="PF11611">
    <property type="entry name" value="DUF4352"/>
    <property type="match status" value="1"/>
</dbReference>
<feature type="transmembrane region" description="Helical" evidence="3">
    <location>
        <begin position="55"/>
        <end position="77"/>
    </location>
</feature>
<dbReference type="RefSeq" id="WP_191874883.1">
    <property type="nucleotide sequence ID" value="NZ_BMTD01000008.1"/>
</dbReference>
<dbReference type="InterPro" id="IPR029051">
    <property type="entry name" value="DUF4352"/>
</dbReference>
<accession>A0A918IBU9</accession>
<reference evidence="5" key="1">
    <citation type="journal article" date="2014" name="Int. J. Syst. Evol. Microbiol.">
        <title>Complete genome sequence of Corynebacterium casei LMG S-19264T (=DSM 44701T), isolated from a smear-ripened cheese.</title>
        <authorList>
            <consortium name="US DOE Joint Genome Institute (JGI-PGF)"/>
            <person name="Walter F."/>
            <person name="Albersmeier A."/>
            <person name="Kalinowski J."/>
            <person name="Ruckert C."/>
        </authorList>
    </citation>
    <scope>NUCLEOTIDE SEQUENCE</scope>
    <source>
        <strain evidence="5">JCM 4369</strain>
    </source>
</reference>
<dbReference type="EMBL" id="BMTD01000008">
    <property type="protein sequence ID" value="GGU99822.1"/>
    <property type="molecule type" value="Genomic_DNA"/>
</dbReference>
<evidence type="ECO:0000256" key="3">
    <source>
        <dbReference type="SAM" id="Phobius"/>
    </source>
</evidence>
<proteinExistence type="predicted"/>
<keyword evidence="6" id="KW-1185">Reference proteome</keyword>
<feature type="compositionally biased region" description="Pro residues" evidence="2">
    <location>
        <begin position="33"/>
        <end position="46"/>
    </location>
</feature>
<protein>
    <recommendedName>
        <fullName evidence="4">DUF4352 domain-containing protein</fullName>
    </recommendedName>
</protein>
<feature type="compositionally biased region" description="Polar residues" evidence="2">
    <location>
        <begin position="1"/>
        <end position="10"/>
    </location>
</feature>
<dbReference type="SUPFAM" id="SSF81995">
    <property type="entry name" value="beta-sandwich domain of Sec23/24"/>
    <property type="match status" value="1"/>
</dbReference>
<reference evidence="5" key="2">
    <citation type="submission" date="2020-09" db="EMBL/GenBank/DDBJ databases">
        <authorList>
            <person name="Sun Q."/>
            <person name="Ohkuma M."/>
        </authorList>
    </citation>
    <scope>NUCLEOTIDE SEQUENCE</scope>
    <source>
        <strain evidence="5">JCM 4369</strain>
    </source>
</reference>